<dbReference type="OrthoDB" id="5845122at2"/>
<dbReference type="PANTHER" id="PTHR43308:SF5">
    <property type="entry name" value="S-LAYER PROTEIN _ PEPTIDOGLYCAN ENDO-BETA-N-ACETYLGLUCOSAMINIDASE"/>
    <property type="match status" value="1"/>
</dbReference>
<protein>
    <submittedName>
        <fullName evidence="4">S-layer family protein</fullName>
    </submittedName>
</protein>
<feature type="chain" id="PRO_5016728231" evidence="2">
    <location>
        <begin position="26"/>
        <end position="709"/>
    </location>
</feature>
<dbReference type="AlphaFoldDB" id="A0A369BDN7"/>
<feature type="signal peptide" evidence="2">
    <location>
        <begin position="1"/>
        <end position="25"/>
    </location>
</feature>
<feature type="domain" description="SLH" evidence="3">
    <location>
        <begin position="86"/>
        <end position="149"/>
    </location>
</feature>
<dbReference type="PROSITE" id="PS51272">
    <property type="entry name" value="SLH"/>
    <property type="match status" value="3"/>
</dbReference>
<evidence type="ECO:0000256" key="1">
    <source>
        <dbReference type="SAM" id="MobiDB-lite"/>
    </source>
</evidence>
<feature type="domain" description="SLH" evidence="3">
    <location>
        <begin position="24"/>
        <end position="85"/>
    </location>
</feature>
<organism evidence="4 5">
    <name type="scientific">Fontibacillus phaseoli</name>
    <dbReference type="NCBI Taxonomy" id="1416533"/>
    <lineage>
        <taxon>Bacteria</taxon>
        <taxon>Bacillati</taxon>
        <taxon>Bacillota</taxon>
        <taxon>Bacilli</taxon>
        <taxon>Bacillales</taxon>
        <taxon>Paenibacillaceae</taxon>
        <taxon>Fontibacillus</taxon>
    </lineage>
</organism>
<dbReference type="PANTHER" id="PTHR43308">
    <property type="entry name" value="OUTER MEMBRANE PROTEIN ALPHA-RELATED"/>
    <property type="match status" value="1"/>
</dbReference>
<evidence type="ECO:0000313" key="5">
    <source>
        <dbReference type="Proteomes" id="UP000253090"/>
    </source>
</evidence>
<proteinExistence type="predicted"/>
<reference evidence="4 5" key="1">
    <citation type="submission" date="2018-07" db="EMBL/GenBank/DDBJ databases">
        <title>Genomic Encyclopedia of Type Strains, Phase III (KMG-III): the genomes of soil and plant-associated and newly described type strains.</title>
        <authorList>
            <person name="Whitman W."/>
        </authorList>
    </citation>
    <scope>NUCLEOTIDE SEQUENCE [LARGE SCALE GENOMIC DNA]</scope>
    <source>
        <strain evidence="4 5">CECT 8333</strain>
    </source>
</reference>
<feature type="domain" description="SLH" evidence="3">
    <location>
        <begin position="152"/>
        <end position="212"/>
    </location>
</feature>
<feature type="compositionally biased region" description="Low complexity" evidence="1">
    <location>
        <begin position="224"/>
        <end position="248"/>
    </location>
</feature>
<evidence type="ECO:0000259" key="3">
    <source>
        <dbReference type="PROSITE" id="PS51272"/>
    </source>
</evidence>
<feature type="region of interest" description="Disordered" evidence="1">
    <location>
        <begin position="207"/>
        <end position="265"/>
    </location>
</feature>
<evidence type="ECO:0000256" key="2">
    <source>
        <dbReference type="SAM" id="SignalP"/>
    </source>
</evidence>
<keyword evidence="2" id="KW-0732">Signal</keyword>
<keyword evidence="5" id="KW-1185">Reference proteome</keyword>
<accession>A0A369BDN7</accession>
<dbReference type="Gene3D" id="1.20.1270.90">
    <property type="entry name" value="AF1782-like"/>
    <property type="match status" value="1"/>
</dbReference>
<comment type="caution">
    <text evidence="4">The sequence shown here is derived from an EMBL/GenBank/DDBJ whole genome shotgun (WGS) entry which is preliminary data.</text>
</comment>
<evidence type="ECO:0000313" key="4">
    <source>
        <dbReference type="EMBL" id="RCX17784.1"/>
    </source>
</evidence>
<gene>
    <name evidence="4" type="ORF">DFP94_108145</name>
</gene>
<dbReference type="Pfam" id="PF00395">
    <property type="entry name" value="SLH"/>
    <property type="match status" value="3"/>
</dbReference>
<dbReference type="EMBL" id="QPJW01000008">
    <property type="protein sequence ID" value="RCX17784.1"/>
    <property type="molecule type" value="Genomic_DNA"/>
</dbReference>
<dbReference type="InterPro" id="IPR001119">
    <property type="entry name" value="SLH_dom"/>
</dbReference>
<sequence>MNNKILFKVMTTAALLSTLAFPVSAATELNDINGSYAKDAINELLQAGIINGKGDGKFDPTGKISRQDLAIILAKSLNLETQSAPATATFTDVPATHYSYQFVEAAAKAGLIKGQGDGKFGTGQNLSRQDMAVLFVRALGVDAAGKGTDLKFSDAGQIADYAKDAVAAALELGLISGNTNGTFNPAGNAERQAVALVASKFIKKAEELKNEASPPAENPDKESGTTQPQTPATTTPPANPGSTGSSSSSGGGTTNPGTDPDYSELAAPSLAFSDSKTLAFTYSETLDTTHVPTTDDIRITSKDGDQSFPLSIRSIAIEGKSVFVKLERTQALDTEVEASYQPLDSGRAIRSASGKLSPVFSNKQVVYRTDDPLALLSKVIDEAQGLLSSAEGNSGNTTGKYSPFAVESLSGAVITAVEVQHDTLATKERIKEAIHSLNQALDEFKGSMIQPLEISQVAGEFLLKPGTATKIVPAEGNNTYTKQSLKNLIRVQRNGEDQLFTTVNNSEAVSLGLVTNGEVIGSIEVRSSDEQWVTVNNLGSEGLSVSANASATEQSGADLIFTVREAGTIAKEVIIPVRFDAQKPTVTSATYDSGVMTVTLDEPLYNIGYEAPLPGSIRVNYLLTGDPAHPIPLDLTDFTIAHRNGEDTIVIALTDEGMMKFPPFPLPVPVPAFQIVFNQMGDFVGNKPEPVNIPIPFSNPVPLPPYEQD</sequence>
<name>A0A369BDN7_9BACL</name>
<dbReference type="InterPro" id="IPR051465">
    <property type="entry name" value="Cell_Envelope_Struct_Comp"/>
</dbReference>
<dbReference type="Proteomes" id="UP000253090">
    <property type="component" value="Unassembled WGS sequence"/>
</dbReference>
<dbReference type="RefSeq" id="WP_114497880.1">
    <property type="nucleotide sequence ID" value="NZ_QPJW01000008.1"/>
</dbReference>